<name>A0A7K3RSV5_9ACTN</name>
<dbReference type="AlphaFoldDB" id="A0A7K3RSV5"/>
<accession>A0A7K3RSV5</accession>
<protein>
    <submittedName>
        <fullName evidence="1">Uncharacterized protein</fullName>
    </submittedName>
</protein>
<dbReference type="RefSeq" id="WP_164200963.1">
    <property type="nucleotide sequence ID" value="NZ_JAAGMP010000409.1"/>
</dbReference>
<dbReference type="Proteomes" id="UP000469670">
    <property type="component" value="Unassembled WGS sequence"/>
</dbReference>
<dbReference type="InterPro" id="IPR046102">
    <property type="entry name" value="DUF6039"/>
</dbReference>
<evidence type="ECO:0000313" key="2">
    <source>
        <dbReference type="Proteomes" id="UP000469670"/>
    </source>
</evidence>
<sequence length="294" mass="33463">MTSQAARTPLRPLRPAYEQSSVPLDKVLHSANAGFLVHRSGLITYEHRSEGLQFASELVELINPGDVGHVSVFLYEELFGVHNRLHWILHLKQPNDYARLLDKVDHDKKWREITDLDRLPTKGGGGWERIFVEGSIQETVICPQHGIGHGDHGHGDTFQPAARFQTKLPAEQLLHSANSALTVHRVVQARYAVRDEARVFLYEWANAVNEALPGRATAFLFEEMWGRQDRLHTMIHLSSMNAYLELSELVERDPAMRELLSRQWIPGFKGGGTWERLFVDGSMTETLLAPRHRD</sequence>
<organism evidence="1 2">
    <name type="scientific">Streptomyces parvus</name>
    <dbReference type="NCBI Taxonomy" id="66428"/>
    <lineage>
        <taxon>Bacteria</taxon>
        <taxon>Bacillati</taxon>
        <taxon>Actinomycetota</taxon>
        <taxon>Actinomycetes</taxon>
        <taxon>Kitasatosporales</taxon>
        <taxon>Streptomycetaceae</taxon>
        <taxon>Streptomyces</taxon>
    </lineage>
</organism>
<proteinExistence type="predicted"/>
<evidence type="ECO:0000313" key="1">
    <source>
        <dbReference type="EMBL" id="NEC18247.1"/>
    </source>
</evidence>
<gene>
    <name evidence="1" type="ORF">G3I50_08220</name>
</gene>
<reference evidence="1 2" key="1">
    <citation type="submission" date="2020-01" db="EMBL/GenBank/DDBJ databases">
        <title>Insect and environment-associated Actinomycetes.</title>
        <authorList>
            <person name="Currrie C."/>
            <person name="Chevrette M."/>
            <person name="Carlson C."/>
            <person name="Stubbendieck R."/>
            <person name="Wendt-Pienkowski E."/>
        </authorList>
    </citation>
    <scope>NUCLEOTIDE SEQUENCE [LARGE SCALE GENOMIC DNA]</scope>
    <source>
        <strain evidence="1 2">SID7590</strain>
    </source>
</reference>
<comment type="caution">
    <text evidence="1">The sequence shown here is derived from an EMBL/GenBank/DDBJ whole genome shotgun (WGS) entry which is preliminary data.</text>
</comment>
<dbReference type="Pfam" id="PF19505">
    <property type="entry name" value="DUF6039"/>
    <property type="match status" value="1"/>
</dbReference>
<dbReference type="EMBL" id="JAAGMP010000409">
    <property type="protein sequence ID" value="NEC18247.1"/>
    <property type="molecule type" value="Genomic_DNA"/>
</dbReference>